<reference evidence="1 2" key="1">
    <citation type="submission" date="2008-07" db="EMBL/GenBank/DDBJ databases">
        <authorList>
            <person name="El-Sayed N."/>
            <person name="Caler E."/>
            <person name="Inman J."/>
            <person name="Amedeo P."/>
            <person name="Hass B."/>
            <person name="Wortman J."/>
        </authorList>
    </citation>
    <scope>NUCLEOTIDE SEQUENCE [LARGE SCALE GENOMIC DNA]</scope>
    <source>
        <strain evidence="2">ATCC 50983 / TXsc</strain>
    </source>
</reference>
<sequence>MPLLPTAVKVQEYTPVMYITER</sequence>
<organism evidence="2">
    <name type="scientific">Perkinsus marinus (strain ATCC 50983 / TXsc)</name>
    <dbReference type="NCBI Taxonomy" id="423536"/>
    <lineage>
        <taxon>Eukaryota</taxon>
        <taxon>Sar</taxon>
        <taxon>Alveolata</taxon>
        <taxon>Perkinsozoa</taxon>
        <taxon>Perkinsea</taxon>
        <taxon>Perkinsida</taxon>
        <taxon>Perkinsidae</taxon>
        <taxon>Perkinsus</taxon>
    </lineage>
</organism>
<dbReference type="Proteomes" id="UP000007800">
    <property type="component" value="Unassembled WGS sequence"/>
</dbReference>
<dbReference type="InParanoid" id="C5LLW6"/>
<dbReference type="RefSeq" id="XP_002769620.1">
    <property type="nucleotide sequence ID" value="XM_002769574.1"/>
</dbReference>
<evidence type="ECO:0000313" key="1">
    <source>
        <dbReference type="EMBL" id="EER02338.1"/>
    </source>
</evidence>
<accession>C5LLW6</accession>
<dbReference type="AlphaFoldDB" id="C5LLW6"/>
<proteinExistence type="predicted"/>
<evidence type="ECO:0000313" key="2">
    <source>
        <dbReference type="Proteomes" id="UP000007800"/>
    </source>
</evidence>
<gene>
    <name evidence="1" type="ORF">Pmar_PMAR006660</name>
</gene>
<dbReference type="GeneID" id="9055406"/>
<feature type="non-terminal residue" evidence="1">
    <location>
        <position position="22"/>
    </location>
</feature>
<keyword evidence="2" id="KW-1185">Reference proteome</keyword>
<dbReference type="EMBL" id="GG683299">
    <property type="protein sequence ID" value="EER02338.1"/>
    <property type="molecule type" value="Genomic_DNA"/>
</dbReference>
<name>C5LLW6_PERM5</name>
<protein>
    <submittedName>
        <fullName evidence="1">Uncharacterized protein</fullName>
    </submittedName>
</protein>